<keyword evidence="4" id="KW-1185">Reference proteome</keyword>
<comment type="caution">
    <text evidence="3">The sequence shown here is derived from an EMBL/GenBank/DDBJ whole genome shotgun (WGS) entry which is preliminary data.</text>
</comment>
<reference evidence="3 4" key="1">
    <citation type="submission" date="2019-09" db="EMBL/GenBank/DDBJ databases">
        <authorList>
            <person name="Ou C."/>
        </authorList>
    </citation>
    <scope>NUCLEOTIDE SEQUENCE [LARGE SCALE GENOMIC DNA]</scope>
    <source>
        <strain evidence="3">S2</strain>
        <tissue evidence="3">Leaf</tissue>
    </source>
</reference>
<reference evidence="3 4" key="3">
    <citation type="submission" date="2019-11" db="EMBL/GenBank/DDBJ databases">
        <title>A de novo genome assembly of a pear dwarfing rootstock.</title>
        <authorList>
            <person name="Wang F."/>
            <person name="Wang J."/>
            <person name="Li S."/>
            <person name="Zhang Y."/>
            <person name="Fang M."/>
            <person name="Ma L."/>
            <person name="Zhao Y."/>
            <person name="Jiang S."/>
        </authorList>
    </citation>
    <scope>NUCLEOTIDE SEQUENCE [LARGE SCALE GENOMIC DNA]</scope>
    <source>
        <strain evidence="3">S2</strain>
        <tissue evidence="3">Leaf</tissue>
    </source>
</reference>
<accession>A0A5N5HWQ1</accession>
<keyword evidence="2" id="KW-0732">Signal</keyword>
<feature type="chain" id="PRO_5024415047" evidence="2">
    <location>
        <begin position="28"/>
        <end position="99"/>
    </location>
</feature>
<gene>
    <name evidence="3" type="ORF">D8674_028593</name>
</gene>
<feature type="signal peptide" evidence="2">
    <location>
        <begin position="1"/>
        <end position="27"/>
    </location>
</feature>
<proteinExistence type="predicted"/>
<dbReference type="Proteomes" id="UP000327157">
    <property type="component" value="Chromosome 6"/>
</dbReference>
<protein>
    <submittedName>
        <fullName evidence="3">Uncharacterized protein</fullName>
    </submittedName>
</protein>
<sequence length="99" mass="11350">MLANSSFLTFLFIHGLLLHLLVVMSESRYMAPATATPQDFSGLHTDEFTVVSRRVHTGSRPPSPKHNMPSHYRRRKYPPPIHFLPPPERYPPPPPQQQP</sequence>
<organism evidence="3 4">
    <name type="scientific">Pyrus ussuriensis x Pyrus communis</name>
    <dbReference type="NCBI Taxonomy" id="2448454"/>
    <lineage>
        <taxon>Eukaryota</taxon>
        <taxon>Viridiplantae</taxon>
        <taxon>Streptophyta</taxon>
        <taxon>Embryophyta</taxon>
        <taxon>Tracheophyta</taxon>
        <taxon>Spermatophyta</taxon>
        <taxon>Magnoliopsida</taxon>
        <taxon>eudicotyledons</taxon>
        <taxon>Gunneridae</taxon>
        <taxon>Pentapetalae</taxon>
        <taxon>rosids</taxon>
        <taxon>fabids</taxon>
        <taxon>Rosales</taxon>
        <taxon>Rosaceae</taxon>
        <taxon>Amygdaloideae</taxon>
        <taxon>Maleae</taxon>
        <taxon>Pyrus</taxon>
    </lineage>
</organism>
<feature type="region of interest" description="Disordered" evidence="1">
    <location>
        <begin position="53"/>
        <end position="99"/>
    </location>
</feature>
<dbReference type="AlphaFoldDB" id="A0A5N5HWQ1"/>
<reference evidence="4" key="2">
    <citation type="submission" date="2019-10" db="EMBL/GenBank/DDBJ databases">
        <title>A de novo genome assembly of a pear dwarfing rootstock.</title>
        <authorList>
            <person name="Wang F."/>
            <person name="Wang J."/>
            <person name="Li S."/>
            <person name="Zhang Y."/>
            <person name="Fang M."/>
            <person name="Ma L."/>
            <person name="Zhao Y."/>
            <person name="Jiang S."/>
        </authorList>
    </citation>
    <scope>NUCLEOTIDE SEQUENCE [LARGE SCALE GENOMIC DNA]</scope>
</reference>
<dbReference type="EMBL" id="SMOL01000120">
    <property type="protein sequence ID" value="KAB2632346.1"/>
    <property type="molecule type" value="Genomic_DNA"/>
</dbReference>
<feature type="compositionally biased region" description="Pro residues" evidence="1">
    <location>
        <begin position="78"/>
        <end position="99"/>
    </location>
</feature>
<evidence type="ECO:0000256" key="2">
    <source>
        <dbReference type="SAM" id="SignalP"/>
    </source>
</evidence>
<name>A0A5N5HWQ1_9ROSA</name>
<evidence type="ECO:0000313" key="4">
    <source>
        <dbReference type="Proteomes" id="UP000327157"/>
    </source>
</evidence>
<evidence type="ECO:0000256" key="1">
    <source>
        <dbReference type="SAM" id="MobiDB-lite"/>
    </source>
</evidence>
<evidence type="ECO:0000313" key="3">
    <source>
        <dbReference type="EMBL" id="KAB2632346.1"/>
    </source>
</evidence>